<evidence type="ECO:0000256" key="1">
    <source>
        <dbReference type="SAM" id="SignalP"/>
    </source>
</evidence>
<organism evidence="2 3">
    <name type="scientific">Ranatra chinensis</name>
    <dbReference type="NCBI Taxonomy" id="642074"/>
    <lineage>
        <taxon>Eukaryota</taxon>
        <taxon>Metazoa</taxon>
        <taxon>Ecdysozoa</taxon>
        <taxon>Arthropoda</taxon>
        <taxon>Hexapoda</taxon>
        <taxon>Insecta</taxon>
        <taxon>Pterygota</taxon>
        <taxon>Neoptera</taxon>
        <taxon>Paraneoptera</taxon>
        <taxon>Hemiptera</taxon>
        <taxon>Heteroptera</taxon>
        <taxon>Panheteroptera</taxon>
        <taxon>Nepomorpha</taxon>
        <taxon>Nepidae</taxon>
        <taxon>Ranatrinae</taxon>
        <taxon>Ranatra</taxon>
    </lineage>
</organism>
<accession>A0ABD0Y706</accession>
<dbReference type="EMBL" id="JBFDAA010000012">
    <property type="protein sequence ID" value="KAL1123160.1"/>
    <property type="molecule type" value="Genomic_DNA"/>
</dbReference>
<proteinExistence type="predicted"/>
<evidence type="ECO:0000313" key="2">
    <source>
        <dbReference type="EMBL" id="KAL1123160.1"/>
    </source>
</evidence>
<reference evidence="2 3" key="1">
    <citation type="submission" date="2024-07" db="EMBL/GenBank/DDBJ databases">
        <title>Chromosome-level genome assembly of the water stick insect Ranatra chinensis (Heteroptera: Nepidae).</title>
        <authorList>
            <person name="Liu X."/>
        </authorList>
    </citation>
    <scope>NUCLEOTIDE SEQUENCE [LARGE SCALE GENOMIC DNA]</scope>
    <source>
        <strain evidence="2">Cailab_2021Rc</strain>
        <tissue evidence="2">Muscle</tissue>
    </source>
</reference>
<keyword evidence="1" id="KW-0732">Signal</keyword>
<gene>
    <name evidence="2" type="ORF">AAG570_002247</name>
</gene>
<keyword evidence="3" id="KW-1185">Reference proteome</keyword>
<protein>
    <submittedName>
        <fullName evidence="2">Uncharacterized protein</fullName>
    </submittedName>
</protein>
<dbReference type="Proteomes" id="UP001558652">
    <property type="component" value="Unassembled WGS sequence"/>
</dbReference>
<name>A0ABD0Y706_9HEMI</name>
<feature type="signal peptide" evidence="1">
    <location>
        <begin position="1"/>
        <end position="20"/>
    </location>
</feature>
<evidence type="ECO:0000313" key="3">
    <source>
        <dbReference type="Proteomes" id="UP001558652"/>
    </source>
</evidence>
<feature type="chain" id="PRO_5044877182" evidence="1">
    <location>
        <begin position="21"/>
        <end position="301"/>
    </location>
</feature>
<comment type="caution">
    <text evidence="2">The sequence shown here is derived from an EMBL/GenBank/DDBJ whole genome shotgun (WGS) entry which is preliminary data.</text>
</comment>
<sequence>MNSGSLLILFAAVAVHYASTDELPPPDPPKPLSKDIGSYLLHLWANHVQIPPASCVRYFGLSIDKRVTWNPHRRLKRIDLNRKFGRNVLQRGSKLSLGNKLTTYNTILKPTWIYGAHALRHLLEPNIGHKKEVETNEHKTATTLQDPKHLEVQSAHRQKRGGHGGYGGYGGYGGGGYGGGGFGGAAVAEEEDTVVTEEADTEEVDTVVAEVDTEALAVTEGMVALEEVDTVALEEVDTVVLEEVDMVALAEVDMVVLDTGAEVVTVAKVVTEAARLDAEAVEAHGANPQVRQEAGRLSILI</sequence>
<dbReference type="AlphaFoldDB" id="A0ABD0Y706"/>